<dbReference type="RefSeq" id="WP_008833625.1">
    <property type="nucleotide sequence ID" value="NZ_CP017077.1"/>
</dbReference>
<dbReference type="KEGG" id="nre:BES08_28900"/>
<dbReference type="GO" id="GO:0006006">
    <property type="term" value="P:glucose metabolic process"/>
    <property type="evidence" value="ECO:0007669"/>
    <property type="project" value="UniProtKB-KW"/>
</dbReference>
<dbReference type="AlphaFoldDB" id="A0A1D8AFD4"/>
<dbReference type="EMBL" id="CP017077">
    <property type="protein sequence ID" value="AOR80822.1"/>
    <property type="molecule type" value="Genomic_DNA"/>
</dbReference>
<geneLocation type="plasmid" evidence="3 4">
    <name>pSA2</name>
</geneLocation>
<name>A0A1D8AFD4_9SPHN</name>
<accession>A0A1D8AFD4</accession>
<dbReference type="InterPro" id="IPR015943">
    <property type="entry name" value="WD40/YVTN_repeat-like_dom_sf"/>
</dbReference>
<dbReference type="PANTHER" id="PTHR30344">
    <property type="entry name" value="6-PHOSPHOGLUCONOLACTONASE-RELATED"/>
    <property type="match status" value="1"/>
</dbReference>
<keyword evidence="3" id="KW-0614">Plasmid</keyword>
<dbReference type="Gene3D" id="2.130.10.10">
    <property type="entry name" value="YVTN repeat-like/Quinoprotein amine dehydrogenase"/>
    <property type="match status" value="1"/>
</dbReference>
<sequence length="396" mass="42619">MTQGPRLVAYVGSYGCAPGAAGGGIYAFDAAPDGSSLTQLSRVSEPKEAGYLVYAPQTRTLYAVDERKTDGRGPVEPPAAVHAFGVDGVTGELTLLNTQLAPGPRPTFLDYDAVSRSLVCANHGDFQHVEKVRCLPDGSWSTEYVYDDSTVLLYGLETDGSIGALRDLHVFEGQGKDPNFSPQNGGHAQSSPHAHCAVIDPSGRFVLVCDKGTDRIHTFRLGDRLELVSTLQMEPETGARHVAFDPSGRLAFATLEFASELAALAFDPETGAFTLLDRISTIVTDPGRINEPAEVRVHHHSGRIYVNNRGEDSLAWFAFEDGRLVWQGAVPLARSIHPGLAARSFTFDPTGSFVLVADRSAHVVRSYAVDARTGALTWQTQAQVPDPAVIAFAQLW</sequence>
<dbReference type="GO" id="GO:0017057">
    <property type="term" value="F:6-phosphogluconolactonase activity"/>
    <property type="evidence" value="ECO:0007669"/>
    <property type="project" value="TreeGrafter"/>
</dbReference>
<dbReference type="SUPFAM" id="SSF51004">
    <property type="entry name" value="C-terminal (heme d1) domain of cytochrome cd1-nitrite reductase"/>
    <property type="match status" value="1"/>
</dbReference>
<keyword evidence="2" id="KW-0119">Carbohydrate metabolism</keyword>
<dbReference type="InterPro" id="IPR050282">
    <property type="entry name" value="Cycloisomerase_2"/>
</dbReference>
<organism evidence="3 4">
    <name type="scientific">Novosphingobium resinovorum</name>
    <dbReference type="NCBI Taxonomy" id="158500"/>
    <lineage>
        <taxon>Bacteria</taxon>
        <taxon>Pseudomonadati</taxon>
        <taxon>Pseudomonadota</taxon>
        <taxon>Alphaproteobacteria</taxon>
        <taxon>Sphingomonadales</taxon>
        <taxon>Sphingomonadaceae</taxon>
        <taxon>Novosphingobium</taxon>
    </lineage>
</organism>
<evidence type="ECO:0008006" key="5">
    <source>
        <dbReference type="Google" id="ProtNLM"/>
    </source>
</evidence>
<dbReference type="OrthoDB" id="9790815at2"/>
<evidence type="ECO:0000256" key="1">
    <source>
        <dbReference type="ARBA" id="ARBA00005564"/>
    </source>
</evidence>
<gene>
    <name evidence="3" type="ORF">BES08_28900</name>
</gene>
<comment type="similarity">
    <text evidence="1">Belongs to the cycloisomerase 2 family.</text>
</comment>
<proteinExistence type="inferred from homology"/>
<evidence type="ECO:0000256" key="2">
    <source>
        <dbReference type="ARBA" id="ARBA00022526"/>
    </source>
</evidence>
<dbReference type="InterPro" id="IPR011048">
    <property type="entry name" value="Haem_d1_sf"/>
</dbReference>
<evidence type="ECO:0000313" key="3">
    <source>
        <dbReference type="EMBL" id="AOR80822.1"/>
    </source>
</evidence>
<dbReference type="Proteomes" id="UP000094626">
    <property type="component" value="Plasmid pSA2"/>
</dbReference>
<reference evidence="4" key="1">
    <citation type="journal article" date="2017" name="J. Biotechnol.">
        <title>Complete genome sequence of Novosphingobium resinovorum SA1, a versatile xenobiotic-degrading bacterium capable of utilizing sulfanilic acid.</title>
        <authorList>
            <person name="Hegedus B."/>
            <person name="Kos P.B."/>
            <person name="Balint B."/>
            <person name="Maroti G."/>
            <person name="Gan H.M."/>
            <person name="Perei K."/>
            <person name="Rakhely G."/>
        </authorList>
    </citation>
    <scope>NUCLEOTIDE SEQUENCE [LARGE SCALE GENOMIC DNA]</scope>
    <source>
        <strain evidence="4">SA1</strain>
    </source>
</reference>
<evidence type="ECO:0000313" key="4">
    <source>
        <dbReference type="Proteomes" id="UP000094626"/>
    </source>
</evidence>
<dbReference type="PANTHER" id="PTHR30344:SF1">
    <property type="entry name" value="6-PHOSPHOGLUCONOLACTONASE"/>
    <property type="match status" value="1"/>
</dbReference>
<dbReference type="InterPro" id="IPR019405">
    <property type="entry name" value="Lactonase_7-beta_prop"/>
</dbReference>
<keyword evidence="4" id="KW-1185">Reference proteome</keyword>
<dbReference type="Pfam" id="PF10282">
    <property type="entry name" value="Lactonase"/>
    <property type="match status" value="1"/>
</dbReference>
<protein>
    <recommendedName>
        <fullName evidence="5">6-phosphogluconolactonase</fullName>
    </recommendedName>
</protein>
<keyword evidence="2" id="KW-0313">Glucose metabolism</keyword>